<dbReference type="EMBL" id="WIVE01000069">
    <property type="protein sequence ID" value="MQX38079.1"/>
    <property type="molecule type" value="Genomic_DNA"/>
</dbReference>
<gene>
    <name evidence="12" type="primary">folD</name>
    <name evidence="16" type="ORF">GHC57_16295</name>
</gene>
<dbReference type="GO" id="GO:0004477">
    <property type="term" value="F:methenyltetrahydrofolate cyclohydrolase activity"/>
    <property type="evidence" value="ECO:0007669"/>
    <property type="project" value="UniProtKB-UniRule"/>
</dbReference>
<dbReference type="PRINTS" id="PR00085">
    <property type="entry name" value="THFDHDRGNASE"/>
</dbReference>
<reference evidence="16 17" key="1">
    <citation type="submission" date="2019-10" db="EMBL/GenBank/DDBJ databases">
        <title>Draft whole-genome sequence of the purple nonsulfur photosynthetic bacterium Roseospira navarrensis DSM 15114.</title>
        <authorList>
            <person name="Kyndt J.A."/>
            <person name="Meyer T.E."/>
        </authorList>
    </citation>
    <scope>NUCLEOTIDE SEQUENCE [LARGE SCALE GENOMIC DNA]</scope>
    <source>
        <strain evidence="16 17">DSM 15114</strain>
    </source>
</reference>
<dbReference type="EC" id="3.5.4.9" evidence="12"/>
<dbReference type="Gene3D" id="3.40.50.10860">
    <property type="entry name" value="Leucine Dehydrogenase, chain A, domain 1"/>
    <property type="match status" value="1"/>
</dbReference>
<keyword evidence="10 12" id="KW-0486">Methionine biosynthesis</keyword>
<keyword evidence="7 12" id="KW-0521">NADP</keyword>
<dbReference type="CDD" id="cd01080">
    <property type="entry name" value="NAD_bind_m-THF_DH_Cyclohyd"/>
    <property type="match status" value="1"/>
</dbReference>
<evidence type="ECO:0000256" key="5">
    <source>
        <dbReference type="ARBA" id="ARBA00022755"/>
    </source>
</evidence>
<evidence type="ECO:0000256" key="6">
    <source>
        <dbReference type="ARBA" id="ARBA00022801"/>
    </source>
</evidence>
<dbReference type="Pfam" id="PF00763">
    <property type="entry name" value="THF_DHG_CYH"/>
    <property type="match status" value="1"/>
</dbReference>
<evidence type="ECO:0000256" key="10">
    <source>
        <dbReference type="ARBA" id="ARBA00023167"/>
    </source>
</evidence>
<name>A0A7X2D459_9PROT</name>
<dbReference type="HAMAP" id="MF_01576">
    <property type="entry name" value="THF_DHG_CYH"/>
    <property type="match status" value="1"/>
</dbReference>
<comment type="caution">
    <text evidence="16">The sequence shown here is derived from an EMBL/GenBank/DDBJ whole genome shotgun (WGS) entry which is preliminary data.</text>
</comment>
<feature type="domain" description="Tetrahydrofolate dehydrogenase/cyclohydrolase NAD(P)-binding" evidence="15">
    <location>
        <begin position="168"/>
        <end position="314"/>
    </location>
</feature>
<dbReference type="SUPFAM" id="SSF53223">
    <property type="entry name" value="Aminoacid dehydrogenase-like, N-terminal domain"/>
    <property type="match status" value="1"/>
</dbReference>
<dbReference type="InterPro" id="IPR020631">
    <property type="entry name" value="THF_DH/CycHdrlase_NAD-bd_dom"/>
</dbReference>
<evidence type="ECO:0000256" key="2">
    <source>
        <dbReference type="ARBA" id="ARBA00011738"/>
    </source>
</evidence>
<dbReference type="InterPro" id="IPR000672">
    <property type="entry name" value="THF_DH/CycHdrlase"/>
</dbReference>
<dbReference type="SUPFAM" id="SSF51735">
    <property type="entry name" value="NAD(P)-binding Rossmann-fold domains"/>
    <property type="match status" value="1"/>
</dbReference>
<dbReference type="GO" id="GO:0035999">
    <property type="term" value="P:tetrahydrofolate interconversion"/>
    <property type="evidence" value="ECO:0007669"/>
    <property type="project" value="UniProtKB-UniRule"/>
</dbReference>
<comment type="function">
    <text evidence="12">Catalyzes the oxidation of 5,10-methylenetetrahydrofolate to 5,10-methenyltetrahydrofolate and then the hydrolysis of 5,10-methenyltetrahydrofolate to 10-formyltetrahydrofolate.</text>
</comment>
<dbReference type="OrthoDB" id="9803580at2"/>
<dbReference type="GO" id="GO:0009086">
    <property type="term" value="P:methionine biosynthetic process"/>
    <property type="evidence" value="ECO:0007669"/>
    <property type="project" value="UniProtKB-KW"/>
</dbReference>
<keyword evidence="11 12" id="KW-0511">Multifunctional enzyme</keyword>
<dbReference type="Proteomes" id="UP000434582">
    <property type="component" value="Unassembled WGS sequence"/>
</dbReference>
<sequence length="326" mass="35684">MWRPASTRCPGGRGEAAISDSGEGSTMPKGARVIEGHEVARDMLREVHHDILELSEVHRLTTTLAIVVVGDDFNTLRLIQNKCQRAEDAGVRVQLHTLPPETSDDEVITVIEGLNHDERVHGILVQHYLPRYRDARRLIEAVDPVKDVDGFHTRNAGLLANDAPAFVPCEALAGMHLIKQFVDARPIGWHACVVGDTHRTGRPAARLLLNERCTVTIANEDTRDLAEVSRQADILIAATNRAGMIRPRHVKPGAAVIDLGRSRVTVNDELRIVGDVRLDAVREVAGWVTPVPGGVGPVAVAMLMRNVVTACRRQNRVDEKARHAAG</sequence>
<comment type="catalytic activity">
    <reaction evidence="12">
        <text>(6R)-5,10-methylene-5,6,7,8-tetrahydrofolate + NADP(+) = (6R)-5,10-methenyltetrahydrofolate + NADPH</text>
        <dbReference type="Rhea" id="RHEA:22812"/>
        <dbReference type="ChEBI" id="CHEBI:15636"/>
        <dbReference type="ChEBI" id="CHEBI:57455"/>
        <dbReference type="ChEBI" id="CHEBI:57783"/>
        <dbReference type="ChEBI" id="CHEBI:58349"/>
        <dbReference type="EC" id="1.5.1.5"/>
    </reaction>
</comment>
<dbReference type="Pfam" id="PF02882">
    <property type="entry name" value="THF_DHG_CYH_C"/>
    <property type="match status" value="1"/>
</dbReference>
<evidence type="ECO:0000256" key="13">
    <source>
        <dbReference type="SAM" id="MobiDB-lite"/>
    </source>
</evidence>
<keyword evidence="5 12" id="KW-0658">Purine biosynthesis</keyword>
<accession>A0A7X2D459</accession>
<keyword evidence="6 12" id="KW-0378">Hydrolase</keyword>
<comment type="similarity">
    <text evidence="12">Belongs to the tetrahydrofolate dehydrogenase/cyclohydrolase family.</text>
</comment>
<dbReference type="GO" id="GO:0006164">
    <property type="term" value="P:purine nucleotide biosynthetic process"/>
    <property type="evidence" value="ECO:0007669"/>
    <property type="project" value="UniProtKB-KW"/>
</dbReference>
<keyword evidence="8 12" id="KW-0560">Oxidoreductase</keyword>
<dbReference type="GO" id="GO:0005829">
    <property type="term" value="C:cytosol"/>
    <property type="evidence" value="ECO:0007669"/>
    <property type="project" value="TreeGrafter"/>
</dbReference>
<dbReference type="AlphaFoldDB" id="A0A7X2D459"/>
<evidence type="ECO:0000256" key="3">
    <source>
        <dbReference type="ARBA" id="ARBA00022563"/>
    </source>
</evidence>
<evidence type="ECO:0000259" key="14">
    <source>
        <dbReference type="Pfam" id="PF00763"/>
    </source>
</evidence>
<dbReference type="GO" id="GO:0000105">
    <property type="term" value="P:L-histidine biosynthetic process"/>
    <property type="evidence" value="ECO:0007669"/>
    <property type="project" value="UniProtKB-KW"/>
</dbReference>
<evidence type="ECO:0000256" key="7">
    <source>
        <dbReference type="ARBA" id="ARBA00022857"/>
    </source>
</evidence>
<evidence type="ECO:0000256" key="11">
    <source>
        <dbReference type="ARBA" id="ARBA00023268"/>
    </source>
</evidence>
<dbReference type="Gene3D" id="3.40.50.720">
    <property type="entry name" value="NAD(P)-binding Rossmann-like Domain"/>
    <property type="match status" value="1"/>
</dbReference>
<protein>
    <recommendedName>
        <fullName evidence="12">Bifunctional protein FolD</fullName>
    </recommendedName>
    <domain>
        <recommendedName>
            <fullName evidence="12">Methylenetetrahydrofolate dehydrogenase</fullName>
            <ecNumber evidence="12">1.5.1.5</ecNumber>
        </recommendedName>
    </domain>
    <domain>
        <recommendedName>
            <fullName evidence="12">Methenyltetrahydrofolate cyclohydrolase</fullName>
            <ecNumber evidence="12">3.5.4.9</ecNumber>
        </recommendedName>
    </domain>
</protein>
<keyword evidence="3 12" id="KW-0554">One-carbon metabolism</keyword>
<organism evidence="16 17">
    <name type="scientific">Roseospira navarrensis</name>
    <dbReference type="NCBI Taxonomy" id="140058"/>
    <lineage>
        <taxon>Bacteria</taxon>
        <taxon>Pseudomonadati</taxon>
        <taxon>Pseudomonadota</taxon>
        <taxon>Alphaproteobacteria</taxon>
        <taxon>Rhodospirillales</taxon>
        <taxon>Rhodospirillaceae</taxon>
        <taxon>Roseospira</taxon>
    </lineage>
</organism>
<evidence type="ECO:0000256" key="1">
    <source>
        <dbReference type="ARBA" id="ARBA00004777"/>
    </source>
</evidence>
<evidence type="ECO:0000259" key="15">
    <source>
        <dbReference type="Pfam" id="PF02882"/>
    </source>
</evidence>
<evidence type="ECO:0000256" key="4">
    <source>
        <dbReference type="ARBA" id="ARBA00022605"/>
    </source>
</evidence>
<feature type="region of interest" description="Disordered" evidence="13">
    <location>
        <begin position="1"/>
        <end position="29"/>
    </location>
</feature>
<keyword evidence="4 12" id="KW-0028">Amino-acid biosynthesis</keyword>
<comment type="catalytic activity">
    <reaction evidence="12">
        <text>(6R)-5,10-methenyltetrahydrofolate + H2O = (6R)-10-formyltetrahydrofolate + H(+)</text>
        <dbReference type="Rhea" id="RHEA:23700"/>
        <dbReference type="ChEBI" id="CHEBI:15377"/>
        <dbReference type="ChEBI" id="CHEBI:15378"/>
        <dbReference type="ChEBI" id="CHEBI:57455"/>
        <dbReference type="ChEBI" id="CHEBI:195366"/>
        <dbReference type="EC" id="3.5.4.9"/>
    </reaction>
</comment>
<dbReference type="PANTHER" id="PTHR48099">
    <property type="entry name" value="C-1-TETRAHYDROFOLATE SYNTHASE, CYTOPLASMIC-RELATED"/>
    <property type="match status" value="1"/>
</dbReference>
<dbReference type="EC" id="1.5.1.5" evidence="12"/>
<evidence type="ECO:0000256" key="8">
    <source>
        <dbReference type="ARBA" id="ARBA00023002"/>
    </source>
</evidence>
<proteinExistence type="inferred from homology"/>
<dbReference type="InterPro" id="IPR036291">
    <property type="entry name" value="NAD(P)-bd_dom_sf"/>
</dbReference>
<dbReference type="FunFam" id="3.40.50.10860:FF:000005">
    <property type="entry name" value="C-1-tetrahydrofolate synthase, cytoplasmic, putative"/>
    <property type="match status" value="1"/>
</dbReference>
<evidence type="ECO:0000313" key="17">
    <source>
        <dbReference type="Proteomes" id="UP000434582"/>
    </source>
</evidence>
<dbReference type="InterPro" id="IPR046346">
    <property type="entry name" value="Aminoacid_DH-like_N_sf"/>
</dbReference>
<comment type="caution">
    <text evidence="12">Lacks conserved residue(s) required for the propagation of feature annotation.</text>
</comment>
<evidence type="ECO:0000256" key="9">
    <source>
        <dbReference type="ARBA" id="ARBA00023102"/>
    </source>
</evidence>
<keyword evidence="17" id="KW-1185">Reference proteome</keyword>
<dbReference type="GO" id="GO:0004488">
    <property type="term" value="F:methylenetetrahydrofolate dehydrogenase (NADP+) activity"/>
    <property type="evidence" value="ECO:0007669"/>
    <property type="project" value="UniProtKB-UniRule"/>
</dbReference>
<comment type="subunit">
    <text evidence="2 12">Homodimer.</text>
</comment>
<keyword evidence="9 12" id="KW-0368">Histidine biosynthesis</keyword>
<feature type="domain" description="Tetrahydrofolate dehydrogenase/cyclohydrolase catalytic" evidence="14">
    <location>
        <begin position="34"/>
        <end position="149"/>
    </location>
</feature>
<comment type="pathway">
    <text evidence="1 12">One-carbon metabolism; tetrahydrofolate interconversion.</text>
</comment>
<dbReference type="InterPro" id="IPR020630">
    <property type="entry name" value="THF_DH/CycHdrlase_cat_dom"/>
</dbReference>
<dbReference type="UniPathway" id="UPA00193"/>
<evidence type="ECO:0000256" key="12">
    <source>
        <dbReference type="HAMAP-Rule" id="MF_01576"/>
    </source>
</evidence>
<dbReference type="PANTHER" id="PTHR48099:SF5">
    <property type="entry name" value="C-1-TETRAHYDROFOLATE SYNTHASE, CYTOPLASMIC"/>
    <property type="match status" value="1"/>
</dbReference>
<evidence type="ECO:0000313" key="16">
    <source>
        <dbReference type="EMBL" id="MQX38079.1"/>
    </source>
</evidence>